<evidence type="ECO:0000259" key="1">
    <source>
        <dbReference type="Pfam" id="PF14344"/>
    </source>
</evidence>
<dbReference type="RefSeq" id="WP_117321623.1">
    <property type="nucleotide sequence ID" value="NZ_QVTD01000003.1"/>
</dbReference>
<sequence length="249" mass="28033">MPQSEGKFFQEATVYDLLAKYYKYSRPDLHVHYYHNHLISLQNAIFHSKAGFMQPQKRFSKVRVLQGSPDSTAIDICFNHNPVYKNVPYQTNSKYIFLPEGSLLLDILQSNEKGPSAFSSRVQLMAGNHYTLVVAGPPENLLLEAIHDEPFVPFGETKIRFAHFSPDAPDLDIAVKNGDIVFKGLTYRNATDYLGLTPMAVDLEVRAAGTREVILPLEGIRFEKDAAYTIYLLGRTEKAPVLTAHMLSP</sequence>
<gene>
    <name evidence="2" type="ORF">D0466_06030</name>
</gene>
<dbReference type="Proteomes" id="UP000262939">
    <property type="component" value="Unassembled WGS sequence"/>
</dbReference>
<feature type="domain" description="DUF4397" evidence="1">
    <location>
        <begin position="60"/>
        <end position="174"/>
    </location>
</feature>
<dbReference type="OrthoDB" id="9783299at2"/>
<organism evidence="2 3">
    <name type="scientific">Peribacillus glennii</name>
    <dbReference type="NCBI Taxonomy" id="2303991"/>
    <lineage>
        <taxon>Bacteria</taxon>
        <taxon>Bacillati</taxon>
        <taxon>Bacillota</taxon>
        <taxon>Bacilli</taxon>
        <taxon>Bacillales</taxon>
        <taxon>Bacillaceae</taxon>
        <taxon>Peribacillus</taxon>
    </lineage>
</organism>
<evidence type="ECO:0000313" key="3">
    <source>
        <dbReference type="Proteomes" id="UP000262939"/>
    </source>
</evidence>
<comment type="caution">
    <text evidence="2">The sequence shown here is derived from an EMBL/GenBank/DDBJ whole genome shotgun (WGS) entry which is preliminary data.</text>
</comment>
<accession>A0A372LGL3</accession>
<dbReference type="EMBL" id="QVTD01000003">
    <property type="protein sequence ID" value="RFU65448.1"/>
    <property type="molecule type" value="Genomic_DNA"/>
</dbReference>
<keyword evidence="3" id="KW-1185">Reference proteome</keyword>
<protein>
    <submittedName>
        <fullName evidence="2">DUF4397 domain-containing protein</fullName>
    </submittedName>
</protein>
<dbReference type="Pfam" id="PF14344">
    <property type="entry name" value="DUF4397"/>
    <property type="match status" value="1"/>
</dbReference>
<dbReference type="InterPro" id="IPR025510">
    <property type="entry name" value="DUF4397"/>
</dbReference>
<reference evidence="2 3" key="1">
    <citation type="submission" date="2018-08" db="EMBL/GenBank/DDBJ databases">
        <title>Bacillus chawlae sp. nov., Bacillus glennii sp. nov., and Bacillus saganii sp. nov. Isolated from the Vehicle Assembly Building at Kennedy Space Center where the Viking Spacecraft were Assembled.</title>
        <authorList>
            <person name="Seuylemezian A."/>
            <person name="Vaishampayan P."/>
        </authorList>
    </citation>
    <scope>NUCLEOTIDE SEQUENCE [LARGE SCALE GENOMIC DNA]</scope>
    <source>
        <strain evidence="2 3">V44-8</strain>
    </source>
</reference>
<name>A0A372LGL3_9BACI</name>
<proteinExistence type="predicted"/>
<dbReference type="AlphaFoldDB" id="A0A372LGL3"/>
<evidence type="ECO:0000313" key="2">
    <source>
        <dbReference type="EMBL" id="RFU65448.1"/>
    </source>
</evidence>